<organism evidence="2 3">
    <name type="scientific">Molorchus minor</name>
    <dbReference type="NCBI Taxonomy" id="1323400"/>
    <lineage>
        <taxon>Eukaryota</taxon>
        <taxon>Metazoa</taxon>
        <taxon>Ecdysozoa</taxon>
        <taxon>Arthropoda</taxon>
        <taxon>Hexapoda</taxon>
        <taxon>Insecta</taxon>
        <taxon>Pterygota</taxon>
        <taxon>Neoptera</taxon>
        <taxon>Endopterygota</taxon>
        <taxon>Coleoptera</taxon>
        <taxon>Polyphaga</taxon>
        <taxon>Cucujiformia</taxon>
        <taxon>Chrysomeloidea</taxon>
        <taxon>Cerambycidae</taxon>
        <taxon>Lamiinae</taxon>
        <taxon>Monochamini</taxon>
        <taxon>Molorchus</taxon>
    </lineage>
</organism>
<accession>A0ABQ9JHV3</accession>
<dbReference type="InterPro" id="IPR000182">
    <property type="entry name" value="GNAT_dom"/>
</dbReference>
<name>A0ABQ9JHV3_9CUCU</name>
<proteinExistence type="predicted"/>
<keyword evidence="3" id="KW-1185">Reference proteome</keyword>
<dbReference type="EMBL" id="JAPWTJ010000526">
    <property type="protein sequence ID" value="KAJ8977608.1"/>
    <property type="molecule type" value="Genomic_DNA"/>
</dbReference>
<comment type="caution">
    <text evidence="2">The sequence shown here is derived from an EMBL/GenBank/DDBJ whole genome shotgun (WGS) entry which is preliminary data.</text>
</comment>
<dbReference type="SUPFAM" id="SSF55729">
    <property type="entry name" value="Acyl-CoA N-acyltransferases (Nat)"/>
    <property type="match status" value="1"/>
</dbReference>
<dbReference type="PROSITE" id="PS51186">
    <property type="entry name" value="GNAT"/>
    <property type="match status" value="1"/>
</dbReference>
<evidence type="ECO:0000313" key="3">
    <source>
        <dbReference type="Proteomes" id="UP001162164"/>
    </source>
</evidence>
<feature type="domain" description="N-acetyltransferase" evidence="1">
    <location>
        <begin position="181"/>
        <end position="308"/>
    </location>
</feature>
<evidence type="ECO:0000313" key="2">
    <source>
        <dbReference type="EMBL" id="KAJ8977608.1"/>
    </source>
</evidence>
<dbReference type="PANTHER" id="PTHR20958:SF6">
    <property type="entry name" value="GLYCINE N-ACYLTRANSFERASE-LIKE PROTEIN"/>
    <property type="match status" value="1"/>
</dbReference>
<dbReference type="PANTHER" id="PTHR20958">
    <property type="entry name" value="GLYCINE N-ACYLTRANSFERASE-LIKE PROTEIN"/>
    <property type="match status" value="1"/>
</dbReference>
<evidence type="ECO:0000259" key="1">
    <source>
        <dbReference type="PROSITE" id="PS51186"/>
    </source>
</evidence>
<gene>
    <name evidence="2" type="ORF">NQ317_011780</name>
</gene>
<dbReference type="Pfam" id="PF08445">
    <property type="entry name" value="FR47"/>
    <property type="match status" value="1"/>
</dbReference>
<dbReference type="InterPro" id="IPR053225">
    <property type="entry name" value="Acyl-CoA_N-acyltransferase"/>
</dbReference>
<dbReference type="Gene3D" id="3.40.630.30">
    <property type="match status" value="2"/>
</dbReference>
<dbReference type="InterPro" id="IPR013653">
    <property type="entry name" value="GCN5-like_dom"/>
</dbReference>
<protein>
    <recommendedName>
        <fullName evidence="1">N-acetyltransferase domain-containing protein</fullName>
    </recommendedName>
</protein>
<dbReference type="InterPro" id="IPR016181">
    <property type="entry name" value="Acyl_CoA_acyltransferase"/>
</dbReference>
<dbReference type="Proteomes" id="UP001162164">
    <property type="component" value="Unassembled WGS sequence"/>
</dbReference>
<sequence length="322" mass="37038">MVSTRVPKGPKGKGLKGVKDKQTMTATNDDILVDIPDEDIPKLAEMYEKYIDLLPYAYSMTMTAIEWRRKSNKEYITLTSPYGRWKEDGTVFALVKTCCCKELYIYSLKMSSKNIYEALTQSRRLKFSQLNFLSCIHEHLYPVVRKAIEEKQLITTDIDYYMFAITKEEASKFVIECPPDVYIEKLDKSHAAEVNSRWSHRFQNSEKFVALLMDMNDAYGVFLKSNGELVAWVLLCALGQLAILQTKEGYERRGYASLVTQYMSKELAKKGHNAFATVLVHNTPSVSMFKKLGFQILGHAYYMLLNLIDNEILRDSLISEIM</sequence>
<dbReference type="Pfam" id="PF18713">
    <property type="entry name" value="DUF5645"/>
    <property type="match status" value="1"/>
</dbReference>
<reference evidence="2" key="1">
    <citation type="journal article" date="2023" name="Insect Mol. Biol.">
        <title>Genome sequencing provides insights into the evolution of gene families encoding plant cell wall-degrading enzymes in longhorned beetles.</title>
        <authorList>
            <person name="Shin N.R."/>
            <person name="Okamura Y."/>
            <person name="Kirsch R."/>
            <person name="Pauchet Y."/>
        </authorList>
    </citation>
    <scope>NUCLEOTIDE SEQUENCE</scope>
    <source>
        <strain evidence="2">MMC_N1</strain>
    </source>
</reference>
<dbReference type="InterPro" id="IPR041506">
    <property type="entry name" value="DUF5645"/>
</dbReference>